<accession>A0A131YDU0</accession>
<proteinExistence type="predicted"/>
<organism evidence="2">
    <name type="scientific">Rhipicephalus appendiculatus</name>
    <name type="common">Brown ear tick</name>
    <dbReference type="NCBI Taxonomy" id="34631"/>
    <lineage>
        <taxon>Eukaryota</taxon>
        <taxon>Metazoa</taxon>
        <taxon>Ecdysozoa</taxon>
        <taxon>Arthropoda</taxon>
        <taxon>Chelicerata</taxon>
        <taxon>Arachnida</taxon>
        <taxon>Acari</taxon>
        <taxon>Parasitiformes</taxon>
        <taxon>Ixodida</taxon>
        <taxon>Ixodoidea</taxon>
        <taxon>Ixodidae</taxon>
        <taxon>Rhipicephalinae</taxon>
        <taxon>Rhipicephalus</taxon>
        <taxon>Rhipicephalus</taxon>
    </lineage>
</organism>
<feature type="signal peptide" evidence="1">
    <location>
        <begin position="1"/>
        <end position="23"/>
    </location>
</feature>
<protein>
    <recommendedName>
        <fullName evidence="3">Secreted protein</fullName>
    </recommendedName>
</protein>
<reference evidence="2" key="1">
    <citation type="journal article" date="2016" name="Ticks Tick Borne Dis.">
        <title>De novo assembly and annotation of the salivary gland transcriptome of Rhipicephalus appendiculatus male and female ticks during blood feeding.</title>
        <authorList>
            <person name="de Castro M.H."/>
            <person name="de Klerk D."/>
            <person name="Pienaar R."/>
            <person name="Latif A.A."/>
            <person name="Rees D.J."/>
            <person name="Mans B.J."/>
        </authorList>
    </citation>
    <scope>NUCLEOTIDE SEQUENCE</scope>
    <source>
        <tissue evidence="2">Salivary glands</tissue>
    </source>
</reference>
<sequence length="86" mass="9933">MPSLLPSWHLLLSPMCIFFKALSGDSTWRAVHHDKARCTDEAICYQSVHFELAFDKKRKPVASRFSPPGLFLQHYGTSPKEDYFVF</sequence>
<evidence type="ECO:0008006" key="3">
    <source>
        <dbReference type="Google" id="ProtNLM"/>
    </source>
</evidence>
<name>A0A131YDU0_RHIAP</name>
<dbReference type="AlphaFoldDB" id="A0A131YDU0"/>
<dbReference type="EMBL" id="GEDV01011895">
    <property type="protein sequence ID" value="JAP76662.1"/>
    <property type="molecule type" value="Transcribed_RNA"/>
</dbReference>
<feature type="chain" id="PRO_5007284712" description="Secreted protein" evidence="1">
    <location>
        <begin position="24"/>
        <end position="86"/>
    </location>
</feature>
<evidence type="ECO:0000256" key="1">
    <source>
        <dbReference type="SAM" id="SignalP"/>
    </source>
</evidence>
<keyword evidence="1" id="KW-0732">Signal</keyword>
<evidence type="ECO:0000313" key="2">
    <source>
        <dbReference type="EMBL" id="JAP76662.1"/>
    </source>
</evidence>